<organism evidence="2 3">
    <name type="scientific">Effrenium voratum</name>
    <dbReference type="NCBI Taxonomy" id="2562239"/>
    <lineage>
        <taxon>Eukaryota</taxon>
        <taxon>Sar</taxon>
        <taxon>Alveolata</taxon>
        <taxon>Dinophyceae</taxon>
        <taxon>Suessiales</taxon>
        <taxon>Symbiodiniaceae</taxon>
        <taxon>Effrenium</taxon>
    </lineage>
</organism>
<feature type="coiled-coil region" evidence="1">
    <location>
        <begin position="209"/>
        <end position="285"/>
    </location>
</feature>
<evidence type="ECO:0000256" key="1">
    <source>
        <dbReference type="SAM" id="Coils"/>
    </source>
</evidence>
<evidence type="ECO:0000313" key="3">
    <source>
        <dbReference type="Proteomes" id="UP001178507"/>
    </source>
</evidence>
<evidence type="ECO:0000313" key="2">
    <source>
        <dbReference type="EMBL" id="CAJ1385180.1"/>
    </source>
</evidence>
<sequence length="369" mass="41658">MLDLLRGAPDIAGLQQALEERDAEIATLQDRLQAYQDADQRDFLADNSDQLATIISTKNQVIQELQAQLQALDSGGGALASALEAARTSAAEVERLRKHVEAAELELRSSDRRLREHQHQLQLYREENNRQAGELASSAAKSAVDIGRLQAALKVATEKSARLESKAALQQLGATPATEPSKEHERMMLQKEEEFELCCAERVKALEAREAATVESQAAVKQHDALEQEVQEQMRVLEERKRMMLQKEDEFELCCAERVKALEAREAAMVESQAAVKQHDALEQEVQEHACVEERKRMMLQKEDEFELCCAERVKALEAREAAMVESQAAVKQHDALEQEVQEQMRVLEGRKRMMFRRKRSLSFAAQSV</sequence>
<proteinExistence type="predicted"/>
<feature type="coiled-coil region" evidence="1">
    <location>
        <begin position="86"/>
        <end position="166"/>
    </location>
</feature>
<dbReference type="Proteomes" id="UP001178507">
    <property type="component" value="Unassembled WGS sequence"/>
</dbReference>
<name>A0AA36IEE3_9DINO</name>
<feature type="coiled-coil region" evidence="1">
    <location>
        <begin position="11"/>
        <end position="38"/>
    </location>
</feature>
<accession>A0AA36IEE3</accession>
<protein>
    <submittedName>
        <fullName evidence="2">Uncharacterized protein</fullName>
    </submittedName>
</protein>
<dbReference type="AlphaFoldDB" id="A0AA36IEE3"/>
<dbReference type="EMBL" id="CAUJNA010001202">
    <property type="protein sequence ID" value="CAJ1385180.1"/>
    <property type="molecule type" value="Genomic_DNA"/>
</dbReference>
<gene>
    <name evidence="2" type="ORF">EVOR1521_LOCUS11835</name>
</gene>
<comment type="caution">
    <text evidence="2">The sequence shown here is derived from an EMBL/GenBank/DDBJ whole genome shotgun (WGS) entry which is preliminary data.</text>
</comment>
<reference evidence="2" key="1">
    <citation type="submission" date="2023-08" db="EMBL/GenBank/DDBJ databases">
        <authorList>
            <person name="Chen Y."/>
            <person name="Shah S."/>
            <person name="Dougan E. K."/>
            <person name="Thang M."/>
            <person name="Chan C."/>
        </authorList>
    </citation>
    <scope>NUCLEOTIDE SEQUENCE</scope>
</reference>
<keyword evidence="1" id="KW-0175">Coiled coil</keyword>
<keyword evidence="3" id="KW-1185">Reference proteome</keyword>